<dbReference type="SUPFAM" id="SSF53756">
    <property type="entry name" value="UDP-Glycosyltransferase/glycogen phosphorylase"/>
    <property type="match status" value="1"/>
</dbReference>
<feature type="domain" description="Glycosyl transferase family 1" evidence="1">
    <location>
        <begin position="202"/>
        <end position="369"/>
    </location>
</feature>
<dbReference type="Gene3D" id="3.40.50.2000">
    <property type="entry name" value="Glycogen Phosphorylase B"/>
    <property type="match status" value="1"/>
</dbReference>
<reference evidence="2" key="1">
    <citation type="submission" date="2020-09" db="EMBL/GenBank/DDBJ databases">
        <authorList>
            <person name="Kim M.K."/>
        </authorList>
    </citation>
    <scope>NUCLEOTIDE SEQUENCE</scope>
    <source>
        <strain evidence="2">BT702</strain>
    </source>
</reference>
<sequence length="391" mass="44368">MKRIVLFDTIIDGHHADYLTHLINFWLHQRPEGELLVVTQASFESTFQQLVDVAPTGAAVRFIPIPQSEIEQTHRASMLARAFKEWNLLRRYVHEYQPSHVLLMYFDIFQMGLWLGRKVPCKVSGIYFRPDFHYKTVHGVKARLNVVRKKLTLRGMLRRNVLTNLFCLDHSVVATLQAIEPGVNVVPLPDPVKAYSIPSIEIDKLRSELKIKPERQVFLLFGYLDDRKGIEPLLEALKHLNPALHSRICVVLAGAIRSDYQQSIEQKIAAISPVVQIVCEFREVRGQRIQAFFDLADYALALYQRHVGMASVIIRAAVSGKPVLASDYGYVGKIVEQEKLGAVVDSTSPEAISQLLEKVLTEGVTYSEENLQKLAYQNSDVCFAETIFDVL</sequence>
<evidence type="ECO:0000313" key="3">
    <source>
        <dbReference type="Proteomes" id="UP000598820"/>
    </source>
</evidence>
<gene>
    <name evidence="2" type="ORF">IC229_26080</name>
</gene>
<organism evidence="2 3">
    <name type="scientific">Spirosoma profusum</name>
    <dbReference type="NCBI Taxonomy" id="2771354"/>
    <lineage>
        <taxon>Bacteria</taxon>
        <taxon>Pseudomonadati</taxon>
        <taxon>Bacteroidota</taxon>
        <taxon>Cytophagia</taxon>
        <taxon>Cytophagales</taxon>
        <taxon>Cytophagaceae</taxon>
        <taxon>Spirosoma</taxon>
    </lineage>
</organism>
<accession>A0A927ASM9</accession>
<dbReference type="InterPro" id="IPR001296">
    <property type="entry name" value="Glyco_trans_1"/>
</dbReference>
<dbReference type="Pfam" id="PF00534">
    <property type="entry name" value="Glycos_transf_1"/>
    <property type="match status" value="1"/>
</dbReference>
<proteinExistence type="predicted"/>
<dbReference type="AlphaFoldDB" id="A0A927ASM9"/>
<evidence type="ECO:0000259" key="1">
    <source>
        <dbReference type="Pfam" id="PF00534"/>
    </source>
</evidence>
<keyword evidence="3" id="KW-1185">Reference proteome</keyword>
<dbReference type="PANTHER" id="PTHR12526">
    <property type="entry name" value="GLYCOSYLTRANSFERASE"/>
    <property type="match status" value="1"/>
</dbReference>
<comment type="caution">
    <text evidence="2">The sequence shown here is derived from an EMBL/GenBank/DDBJ whole genome shotgun (WGS) entry which is preliminary data.</text>
</comment>
<dbReference type="RefSeq" id="WP_190890465.1">
    <property type="nucleotide sequence ID" value="NZ_JACWZY010000028.1"/>
</dbReference>
<dbReference type="GO" id="GO:0016757">
    <property type="term" value="F:glycosyltransferase activity"/>
    <property type="evidence" value="ECO:0007669"/>
    <property type="project" value="InterPro"/>
</dbReference>
<evidence type="ECO:0000313" key="2">
    <source>
        <dbReference type="EMBL" id="MBD2704141.1"/>
    </source>
</evidence>
<name>A0A927ASM9_9BACT</name>
<dbReference type="Proteomes" id="UP000598820">
    <property type="component" value="Unassembled WGS sequence"/>
</dbReference>
<dbReference type="EMBL" id="JACWZY010000028">
    <property type="protein sequence ID" value="MBD2704141.1"/>
    <property type="molecule type" value="Genomic_DNA"/>
</dbReference>
<protein>
    <submittedName>
        <fullName evidence="2">Glycosyltransferase family 4 protein</fullName>
    </submittedName>
</protein>